<dbReference type="PANTHER" id="PTHR34375:SF3">
    <property type="entry name" value="CONDENSATION DOMAIN-CONTAINING PROTEIN"/>
    <property type="match status" value="1"/>
</dbReference>
<dbReference type="EMBL" id="CAUOFW020003414">
    <property type="protein sequence ID" value="CAK9159833.1"/>
    <property type="molecule type" value="Genomic_DNA"/>
</dbReference>
<proteinExistence type="predicted"/>
<organism evidence="1 2">
    <name type="scientific">Ilex paraguariensis</name>
    <name type="common">yerba mate</name>
    <dbReference type="NCBI Taxonomy" id="185542"/>
    <lineage>
        <taxon>Eukaryota</taxon>
        <taxon>Viridiplantae</taxon>
        <taxon>Streptophyta</taxon>
        <taxon>Embryophyta</taxon>
        <taxon>Tracheophyta</taxon>
        <taxon>Spermatophyta</taxon>
        <taxon>Magnoliopsida</taxon>
        <taxon>eudicotyledons</taxon>
        <taxon>Gunneridae</taxon>
        <taxon>Pentapetalae</taxon>
        <taxon>asterids</taxon>
        <taxon>campanulids</taxon>
        <taxon>Aquifoliales</taxon>
        <taxon>Aquifoliaceae</taxon>
        <taxon>Ilex</taxon>
    </lineage>
</organism>
<dbReference type="Proteomes" id="UP001642360">
    <property type="component" value="Unassembled WGS sequence"/>
</dbReference>
<dbReference type="AlphaFoldDB" id="A0ABC8SSG8"/>
<dbReference type="PANTHER" id="PTHR34375">
    <property type="entry name" value="GATA ZINC FINGER PROTEIN-RELATED"/>
    <property type="match status" value="1"/>
</dbReference>
<gene>
    <name evidence="1" type="ORF">ILEXP_LOCUS28544</name>
</gene>
<dbReference type="Gene3D" id="3.30.559.30">
    <property type="entry name" value="Nonribosomal peptide synthetase, condensation domain"/>
    <property type="match status" value="1"/>
</dbReference>
<sequence length="470" mass="51605">MGDQNYNTQALEPNGRAVGVTEHAWCQAVSCGTGITVLALQVCKAETEISLLQNALPKLQNAHPILRSKLHYNTASNAFSFTTPTKPYLQPKLFSLSSTSQLLQTLSNNSSNTSLSPLHLILEHEMNTNIWSNPSNFPCTGLDVLVSNVYALPEMKLVVVLRLHTVACDRTTAVSLLRELKELVGEREGGGVQGKKGDIISLGIEELIPNGKAKKPLWAHGVDMLSYSVNSLRLTNLKFKDVKGTRCSEVVRLKLNPQETANILAGCESRGIKLCGALAAAGLIAAHSSKRRHDHPRKKYAVVTLMDCRSLLEPPLSGHHFGYYHFAILNILAVGGGENIWDLASRSYMAFAKSKNCNKHFSDMADLNFLMCKVIENPGLTPSSSLRTSFISVFENPVIDTTREMDQELGLEDYMGCSSVHGVGPSIALFDTIRDGRLDCACVYPSPLHSREQMEEFVGHMKRVLIHGSY</sequence>
<evidence type="ECO:0000313" key="2">
    <source>
        <dbReference type="Proteomes" id="UP001642360"/>
    </source>
</evidence>
<dbReference type="SUPFAM" id="SSF52777">
    <property type="entry name" value="CoA-dependent acyltransferases"/>
    <property type="match status" value="1"/>
</dbReference>
<reference evidence="1 2" key="1">
    <citation type="submission" date="2024-02" db="EMBL/GenBank/DDBJ databases">
        <authorList>
            <person name="Vignale AGUSTIN F."/>
            <person name="Sosa J E."/>
            <person name="Modenutti C."/>
        </authorList>
    </citation>
    <scope>NUCLEOTIDE SEQUENCE [LARGE SCALE GENOMIC DNA]</scope>
</reference>
<protein>
    <submittedName>
        <fullName evidence="1">Uncharacterized protein</fullName>
    </submittedName>
</protein>
<accession>A0ABC8SSG8</accession>
<name>A0ABC8SSG8_9AQUA</name>
<keyword evidence="2" id="KW-1185">Reference proteome</keyword>
<comment type="caution">
    <text evidence="1">The sequence shown here is derived from an EMBL/GenBank/DDBJ whole genome shotgun (WGS) entry which is preliminary data.</text>
</comment>
<evidence type="ECO:0000313" key="1">
    <source>
        <dbReference type="EMBL" id="CAK9159833.1"/>
    </source>
</evidence>